<dbReference type="SUPFAM" id="SSF50494">
    <property type="entry name" value="Trypsin-like serine proteases"/>
    <property type="match status" value="1"/>
</dbReference>
<evidence type="ECO:0000256" key="1">
    <source>
        <dbReference type="ARBA" id="ARBA00007664"/>
    </source>
</evidence>
<dbReference type="PROSITE" id="PS50240">
    <property type="entry name" value="TRYPSIN_DOM"/>
    <property type="match status" value="1"/>
</dbReference>
<sequence length="252" mass="26048">MRNQLALVALASQAVAFAVPSVATRSEAIVGGVSVKIEDFPYQVDLRVNDRANCGGTVISEKYVLTAGHCAEGYTGLNIRVGSATNGKGTNYNVTRAVVHPKYNAETYAYDAAILEISPAIKFGTTVKAIALADVEPAVGTDTVVSGWGSLTETPNYPTALQAVHVPIYNRATCKTNYASVTPITADMICAGFPEGKKDSCSGDSGGPLVTGGKVVGIVSFGTGCARANKPGVYSSVASAEIRSFIKSTTGL</sequence>
<dbReference type="SMART" id="SM00020">
    <property type="entry name" value="Tryp_SPc"/>
    <property type="match status" value="1"/>
</dbReference>
<dbReference type="InterPro" id="IPR001254">
    <property type="entry name" value="Trypsin_dom"/>
</dbReference>
<dbReference type="Pfam" id="PF00089">
    <property type="entry name" value="Trypsin"/>
    <property type="match status" value="1"/>
</dbReference>
<dbReference type="CDD" id="cd00190">
    <property type="entry name" value="Tryp_SPc"/>
    <property type="match status" value="1"/>
</dbReference>
<protein>
    <submittedName>
        <fullName evidence="9">Trypsin-like serine protease</fullName>
    </submittedName>
</protein>
<dbReference type="InterPro" id="IPR050430">
    <property type="entry name" value="Peptidase_S1"/>
</dbReference>
<dbReference type="Proteomes" id="UP000323067">
    <property type="component" value="Chromosome vi"/>
</dbReference>
<dbReference type="PRINTS" id="PR00722">
    <property type="entry name" value="CHYMOTRYPSIN"/>
</dbReference>
<evidence type="ECO:0000256" key="5">
    <source>
        <dbReference type="ARBA" id="ARBA00023157"/>
    </source>
</evidence>
<evidence type="ECO:0000313" key="9">
    <source>
        <dbReference type="EMBL" id="ATY60163.1"/>
    </source>
</evidence>
<feature type="domain" description="Peptidase S1" evidence="8">
    <location>
        <begin position="29"/>
        <end position="251"/>
    </location>
</feature>
<dbReference type="PANTHER" id="PTHR24276:SF91">
    <property type="entry name" value="AT26814P-RELATED"/>
    <property type="match status" value="1"/>
</dbReference>
<dbReference type="AlphaFoldDB" id="A0A2H4SAP8"/>
<dbReference type="PANTHER" id="PTHR24276">
    <property type="entry name" value="POLYSERASE-RELATED"/>
    <property type="match status" value="1"/>
</dbReference>
<dbReference type="InterPro" id="IPR033116">
    <property type="entry name" value="TRYPSIN_SER"/>
</dbReference>
<dbReference type="VEuPathDB" id="FungiDB:A9K55_005495"/>
<keyword evidence="2 6" id="KW-0645">Protease</keyword>
<keyword evidence="3 6" id="KW-0378">Hydrolase</keyword>
<keyword evidence="5" id="KW-1015">Disulfide bond</keyword>
<dbReference type="Gene3D" id="2.40.10.10">
    <property type="entry name" value="Trypsin-like serine proteases"/>
    <property type="match status" value="1"/>
</dbReference>
<evidence type="ECO:0000256" key="4">
    <source>
        <dbReference type="ARBA" id="ARBA00022825"/>
    </source>
</evidence>
<dbReference type="GO" id="GO:0006508">
    <property type="term" value="P:proteolysis"/>
    <property type="evidence" value="ECO:0007669"/>
    <property type="project" value="UniProtKB-KW"/>
</dbReference>
<dbReference type="GO" id="GO:0004252">
    <property type="term" value="F:serine-type endopeptidase activity"/>
    <property type="evidence" value="ECO:0007669"/>
    <property type="project" value="InterPro"/>
</dbReference>
<dbReference type="PROSITE" id="PS00135">
    <property type="entry name" value="TRYPSIN_SER"/>
    <property type="match status" value="1"/>
</dbReference>
<keyword evidence="7" id="KW-0732">Signal</keyword>
<dbReference type="OrthoDB" id="6380398at2759"/>
<name>A0A2H4SAP8_CORMI</name>
<organism evidence="9 10">
    <name type="scientific">Cordyceps militaris</name>
    <name type="common">Caterpillar fungus</name>
    <name type="synonym">Clavaria militaris</name>
    <dbReference type="NCBI Taxonomy" id="73501"/>
    <lineage>
        <taxon>Eukaryota</taxon>
        <taxon>Fungi</taxon>
        <taxon>Dikarya</taxon>
        <taxon>Ascomycota</taxon>
        <taxon>Pezizomycotina</taxon>
        <taxon>Sordariomycetes</taxon>
        <taxon>Hypocreomycetidae</taxon>
        <taxon>Hypocreales</taxon>
        <taxon>Cordycipitaceae</taxon>
        <taxon>Cordyceps</taxon>
    </lineage>
</organism>
<dbReference type="InterPro" id="IPR009003">
    <property type="entry name" value="Peptidase_S1_PA"/>
</dbReference>
<dbReference type="InterPro" id="IPR043504">
    <property type="entry name" value="Peptidase_S1_PA_chymotrypsin"/>
</dbReference>
<feature type="signal peptide" evidence="7">
    <location>
        <begin position="1"/>
        <end position="16"/>
    </location>
</feature>
<dbReference type="InterPro" id="IPR001314">
    <property type="entry name" value="Peptidase_S1A"/>
</dbReference>
<proteinExistence type="inferred from homology"/>
<dbReference type="EMBL" id="CP023323">
    <property type="protein sequence ID" value="ATY60163.1"/>
    <property type="molecule type" value="Genomic_DNA"/>
</dbReference>
<accession>A0A2H4SAP8</accession>
<reference evidence="9 10" key="1">
    <citation type="journal article" date="2017" name="BMC Genomics">
        <title>Chromosome level assembly and secondary metabolite potential of the parasitic fungus Cordyceps militaris.</title>
        <authorList>
            <person name="Kramer G.J."/>
            <person name="Nodwell J.R."/>
        </authorList>
    </citation>
    <scope>NUCLEOTIDE SEQUENCE [LARGE SCALE GENOMIC DNA]</scope>
    <source>
        <strain evidence="9 10">ATCC 34164</strain>
    </source>
</reference>
<dbReference type="FunFam" id="2.40.10.10:FF:000077">
    <property type="entry name" value="Predicted protein"/>
    <property type="match status" value="1"/>
</dbReference>
<feature type="chain" id="PRO_5014131502" evidence="7">
    <location>
        <begin position="17"/>
        <end position="252"/>
    </location>
</feature>
<evidence type="ECO:0000256" key="7">
    <source>
        <dbReference type="SAM" id="SignalP"/>
    </source>
</evidence>
<gene>
    <name evidence="9" type="ORF">A9K55_005495</name>
</gene>
<dbReference type="InterPro" id="IPR018114">
    <property type="entry name" value="TRYPSIN_HIS"/>
</dbReference>
<keyword evidence="4 6" id="KW-0720">Serine protease</keyword>
<evidence type="ECO:0000313" key="10">
    <source>
        <dbReference type="Proteomes" id="UP000323067"/>
    </source>
</evidence>
<evidence type="ECO:0000256" key="3">
    <source>
        <dbReference type="ARBA" id="ARBA00022801"/>
    </source>
</evidence>
<evidence type="ECO:0000259" key="8">
    <source>
        <dbReference type="PROSITE" id="PS50240"/>
    </source>
</evidence>
<comment type="similarity">
    <text evidence="1">Belongs to the peptidase S1 family.</text>
</comment>
<evidence type="ECO:0000256" key="2">
    <source>
        <dbReference type="ARBA" id="ARBA00022670"/>
    </source>
</evidence>
<dbReference type="PROSITE" id="PS00134">
    <property type="entry name" value="TRYPSIN_HIS"/>
    <property type="match status" value="1"/>
</dbReference>
<evidence type="ECO:0000256" key="6">
    <source>
        <dbReference type="RuleBase" id="RU363034"/>
    </source>
</evidence>
<dbReference type="VEuPathDB" id="FungiDB:CCM_03489"/>